<reference evidence="3" key="1">
    <citation type="submission" date="2018-08" db="EMBL/GenBank/DDBJ databases">
        <authorList>
            <person name="Kim S.-J."/>
            <person name="Jung G.-Y."/>
        </authorList>
    </citation>
    <scope>NUCLEOTIDE SEQUENCE [LARGE SCALE GENOMIC DNA]</scope>
    <source>
        <strain evidence="3">GY_H</strain>
    </source>
</reference>
<protein>
    <submittedName>
        <fullName evidence="2">Uncharacterized protein</fullName>
    </submittedName>
</protein>
<feature type="chain" id="PRO_5017044373" evidence="1">
    <location>
        <begin position="24"/>
        <end position="101"/>
    </location>
</feature>
<keyword evidence="1" id="KW-0732">Signal</keyword>
<gene>
    <name evidence="2" type="ORF">DXH78_10220</name>
</gene>
<dbReference type="AlphaFoldDB" id="A0A371BBV8"/>
<proteinExistence type="predicted"/>
<feature type="signal peptide" evidence="1">
    <location>
        <begin position="1"/>
        <end position="23"/>
    </location>
</feature>
<evidence type="ECO:0000313" key="3">
    <source>
        <dbReference type="Proteomes" id="UP000263993"/>
    </source>
</evidence>
<dbReference type="EMBL" id="QRGO01000001">
    <property type="protein sequence ID" value="RDV04903.1"/>
    <property type="molecule type" value="Genomic_DNA"/>
</dbReference>
<organism evidence="2 3">
    <name type="scientific">Undibacter mobilis</name>
    <dbReference type="NCBI Taxonomy" id="2292256"/>
    <lineage>
        <taxon>Bacteria</taxon>
        <taxon>Pseudomonadati</taxon>
        <taxon>Pseudomonadota</taxon>
        <taxon>Alphaproteobacteria</taxon>
        <taxon>Hyphomicrobiales</taxon>
        <taxon>Nitrobacteraceae</taxon>
        <taxon>Undibacter</taxon>
    </lineage>
</organism>
<accession>A0A371BBV8</accession>
<evidence type="ECO:0000256" key="1">
    <source>
        <dbReference type="SAM" id="SignalP"/>
    </source>
</evidence>
<name>A0A371BBV8_9BRAD</name>
<comment type="caution">
    <text evidence="2">The sequence shown here is derived from an EMBL/GenBank/DDBJ whole genome shotgun (WGS) entry which is preliminary data.</text>
</comment>
<sequence>MELKMRLAVLAAVVLTVWNVAPAAAEDAFIQPRNLPASARAETTADAPTYDECFQLGWVRGVHVERGEWDDFYSQCRQGEVPFASGMNVDSVPLDHRHAVP</sequence>
<dbReference type="Proteomes" id="UP000263993">
    <property type="component" value="Unassembled WGS sequence"/>
</dbReference>
<keyword evidence="3" id="KW-1185">Reference proteome</keyword>
<evidence type="ECO:0000313" key="2">
    <source>
        <dbReference type="EMBL" id="RDV04903.1"/>
    </source>
</evidence>